<dbReference type="SUPFAM" id="SSF89392">
    <property type="entry name" value="Prokaryotic lipoproteins and lipoprotein localization factors"/>
    <property type="match status" value="1"/>
</dbReference>
<evidence type="ECO:0000313" key="4">
    <source>
        <dbReference type="Proteomes" id="UP000625976"/>
    </source>
</evidence>
<proteinExistence type="predicted"/>
<keyword evidence="4" id="KW-1185">Reference proteome</keyword>
<sequence length="225" mass="25824">MNAQDANTVLQNVDKIMSAPKDKQGTVQIIVTDKSGDETVREAELKQKGMDKKLYRYTKPENKAGIATLSLPDDKMWLYMPSFGKAVKISLLSKSQAFTGTDFSYEDMSGIPYSSRYTPEFLKSLDPKAYLLELTPKDKSMEYSKIIMTVDKANNYPMVMEFYYKGDEIRKVATYKYLKSGKYWYAQEVTMKDIKKESSTKIVMLDLKFDQGISDDIFTVENLKQ</sequence>
<dbReference type="Pfam" id="PF17131">
    <property type="entry name" value="LolA_like"/>
    <property type="match status" value="1"/>
</dbReference>
<dbReference type="CDD" id="cd16329">
    <property type="entry name" value="LolA_like"/>
    <property type="match status" value="1"/>
</dbReference>
<accession>A0A917GVX5</accession>
<dbReference type="Gene3D" id="2.50.20.10">
    <property type="entry name" value="Lipoprotein localisation LolA/LolB/LppX"/>
    <property type="match status" value="1"/>
</dbReference>
<gene>
    <name evidence="3" type="ORF">GCM10010976_31240</name>
</gene>
<dbReference type="InterPro" id="IPR033399">
    <property type="entry name" value="TP_0789-like"/>
</dbReference>
<protein>
    <submittedName>
        <fullName evidence="3">Membrane protein</fullName>
    </submittedName>
</protein>
<dbReference type="Proteomes" id="UP000625976">
    <property type="component" value="Unassembled WGS sequence"/>
</dbReference>
<evidence type="ECO:0000256" key="1">
    <source>
        <dbReference type="ARBA" id="ARBA00022729"/>
    </source>
</evidence>
<dbReference type="EMBL" id="BMFQ01000004">
    <property type="protein sequence ID" value="GGG58153.1"/>
    <property type="molecule type" value="Genomic_DNA"/>
</dbReference>
<name>A0A917GVX5_9FLAO</name>
<feature type="domain" description="Uncharacterized protein TP-0789" evidence="2">
    <location>
        <begin position="50"/>
        <end position="225"/>
    </location>
</feature>
<reference evidence="3" key="1">
    <citation type="journal article" date="2014" name="Int. J. Syst. Evol. Microbiol.">
        <title>Complete genome sequence of Corynebacterium casei LMG S-19264T (=DSM 44701T), isolated from a smear-ripened cheese.</title>
        <authorList>
            <consortium name="US DOE Joint Genome Institute (JGI-PGF)"/>
            <person name="Walter F."/>
            <person name="Albersmeier A."/>
            <person name="Kalinowski J."/>
            <person name="Ruckert C."/>
        </authorList>
    </citation>
    <scope>NUCLEOTIDE SEQUENCE</scope>
    <source>
        <strain evidence="3">CGMCC 1.12751</strain>
    </source>
</reference>
<evidence type="ECO:0000259" key="2">
    <source>
        <dbReference type="Pfam" id="PF17131"/>
    </source>
</evidence>
<keyword evidence="1" id="KW-0732">Signal</keyword>
<comment type="caution">
    <text evidence="3">The sequence shown here is derived from an EMBL/GenBank/DDBJ whole genome shotgun (WGS) entry which is preliminary data.</text>
</comment>
<organism evidence="3 4">
    <name type="scientific">Bizionia arctica</name>
    <dbReference type="NCBI Taxonomy" id="1495645"/>
    <lineage>
        <taxon>Bacteria</taxon>
        <taxon>Pseudomonadati</taxon>
        <taxon>Bacteroidota</taxon>
        <taxon>Flavobacteriia</taxon>
        <taxon>Flavobacteriales</taxon>
        <taxon>Flavobacteriaceae</taxon>
        <taxon>Bizionia</taxon>
    </lineage>
</organism>
<dbReference type="InterPro" id="IPR029046">
    <property type="entry name" value="LolA/LolB/LppX"/>
</dbReference>
<evidence type="ECO:0000313" key="3">
    <source>
        <dbReference type="EMBL" id="GGG58153.1"/>
    </source>
</evidence>
<reference evidence="3" key="2">
    <citation type="submission" date="2020-09" db="EMBL/GenBank/DDBJ databases">
        <authorList>
            <person name="Sun Q."/>
            <person name="Zhou Y."/>
        </authorList>
    </citation>
    <scope>NUCLEOTIDE SEQUENCE</scope>
    <source>
        <strain evidence="3">CGMCC 1.12751</strain>
    </source>
</reference>
<dbReference type="AlphaFoldDB" id="A0A917GVX5"/>